<dbReference type="OrthoDB" id="248923at2759"/>
<keyword evidence="2" id="KW-1185">Reference proteome</keyword>
<sequence length="87" mass="9883">MNELGIKCMFGLSIHQEEKYQVSLVDSSGTTLILNGIEADGTDRRIKVDNPVVEMDGDEMTRVIWEKIKERVGTHLSIFNGIYLKKK</sequence>
<dbReference type="EMBL" id="OC915718">
    <property type="protein sequence ID" value="CAD7641649.1"/>
    <property type="molecule type" value="Genomic_DNA"/>
</dbReference>
<dbReference type="SUPFAM" id="SSF53659">
    <property type="entry name" value="Isocitrate/Isopropylmalate dehydrogenase-like"/>
    <property type="match status" value="1"/>
</dbReference>
<name>A0A7R9LJL0_9ACAR</name>
<proteinExistence type="predicted"/>
<protein>
    <submittedName>
        <fullName evidence="1">Uncharacterized protein</fullName>
    </submittedName>
</protein>
<gene>
    <name evidence="1" type="ORF">ONB1V03_LOCUS3208</name>
</gene>
<organism evidence="1">
    <name type="scientific">Oppiella nova</name>
    <dbReference type="NCBI Taxonomy" id="334625"/>
    <lineage>
        <taxon>Eukaryota</taxon>
        <taxon>Metazoa</taxon>
        <taxon>Ecdysozoa</taxon>
        <taxon>Arthropoda</taxon>
        <taxon>Chelicerata</taxon>
        <taxon>Arachnida</taxon>
        <taxon>Acari</taxon>
        <taxon>Acariformes</taxon>
        <taxon>Sarcoptiformes</taxon>
        <taxon>Oribatida</taxon>
        <taxon>Brachypylina</taxon>
        <taxon>Oppioidea</taxon>
        <taxon>Oppiidae</taxon>
        <taxon>Oppiella</taxon>
    </lineage>
</organism>
<dbReference type="AlphaFoldDB" id="A0A7R9LJL0"/>
<dbReference type="Proteomes" id="UP000728032">
    <property type="component" value="Unassembled WGS sequence"/>
</dbReference>
<dbReference type="Gene3D" id="3.40.718.10">
    <property type="entry name" value="Isopropylmalate Dehydrogenase"/>
    <property type="match status" value="1"/>
</dbReference>
<accession>A0A7R9LJL0</accession>
<evidence type="ECO:0000313" key="2">
    <source>
        <dbReference type="Proteomes" id="UP000728032"/>
    </source>
</evidence>
<dbReference type="EMBL" id="CAJPVJ010000893">
    <property type="protein sequence ID" value="CAG2163635.1"/>
    <property type="molecule type" value="Genomic_DNA"/>
</dbReference>
<evidence type="ECO:0000313" key="1">
    <source>
        <dbReference type="EMBL" id="CAD7641649.1"/>
    </source>
</evidence>
<reference evidence="1" key="1">
    <citation type="submission" date="2020-11" db="EMBL/GenBank/DDBJ databases">
        <authorList>
            <person name="Tran Van P."/>
        </authorList>
    </citation>
    <scope>NUCLEOTIDE SEQUENCE</scope>
</reference>